<organism evidence="1">
    <name type="scientific">viral metagenome</name>
    <dbReference type="NCBI Taxonomy" id="1070528"/>
    <lineage>
        <taxon>unclassified sequences</taxon>
        <taxon>metagenomes</taxon>
        <taxon>organismal metagenomes</taxon>
    </lineage>
</organism>
<evidence type="ECO:0000313" key="1">
    <source>
        <dbReference type="EMBL" id="QHT22776.1"/>
    </source>
</evidence>
<dbReference type="AlphaFoldDB" id="A0A6C0E0W6"/>
<reference evidence="1" key="1">
    <citation type="journal article" date="2020" name="Nature">
        <title>Giant virus diversity and host interactions through global metagenomics.</title>
        <authorList>
            <person name="Schulz F."/>
            <person name="Roux S."/>
            <person name="Paez-Espino D."/>
            <person name="Jungbluth S."/>
            <person name="Walsh D.A."/>
            <person name="Denef V.J."/>
            <person name="McMahon K.D."/>
            <person name="Konstantinidis K.T."/>
            <person name="Eloe-Fadrosh E.A."/>
            <person name="Kyrpides N.C."/>
            <person name="Woyke T."/>
        </authorList>
    </citation>
    <scope>NUCLEOTIDE SEQUENCE</scope>
    <source>
        <strain evidence="1">GVMAG-M-3300023179-114</strain>
    </source>
</reference>
<dbReference type="EMBL" id="MN739720">
    <property type="protein sequence ID" value="QHT22776.1"/>
    <property type="molecule type" value="Genomic_DNA"/>
</dbReference>
<accession>A0A6C0E0W6</accession>
<sequence>MIFNWEFYINKYNDLKCLSIKNEEDSWNHWLKYGKREERIYNDIPIFFNWIAYVNTNVDLKHIQTEEEAWKHFLYYGRIEKRKVLFTHYLMKYCV</sequence>
<name>A0A6C0E0W6_9ZZZZ</name>
<protein>
    <submittedName>
        <fullName evidence="1">Uncharacterized protein</fullName>
    </submittedName>
</protein>
<proteinExistence type="predicted"/>